<dbReference type="RefSeq" id="WP_229346293.1">
    <property type="nucleotide sequence ID" value="NZ_JAJFAT010000013.1"/>
</dbReference>
<comment type="caution">
    <text evidence="4">The sequence shown here is derived from an EMBL/GenBank/DDBJ whole genome shotgun (WGS) entry which is preliminary data.</text>
</comment>
<dbReference type="PANTHER" id="PTHR16222:SF24">
    <property type="entry name" value="ADP-RIBOSYLHYDROLASE ARH3"/>
    <property type="match status" value="1"/>
</dbReference>
<comment type="cofactor">
    <cofactor evidence="3">
        <name>Mg(2+)</name>
        <dbReference type="ChEBI" id="CHEBI:18420"/>
    </cofactor>
    <text evidence="3">Binds 2 magnesium ions per subunit.</text>
</comment>
<feature type="binding site" evidence="3">
    <location>
        <position position="56"/>
    </location>
    <ligand>
        <name>Mg(2+)</name>
        <dbReference type="ChEBI" id="CHEBI:18420"/>
        <label>1</label>
    </ligand>
</feature>
<evidence type="ECO:0000256" key="2">
    <source>
        <dbReference type="ARBA" id="ARBA00022801"/>
    </source>
</evidence>
<dbReference type="PANTHER" id="PTHR16222">
    <property type="entry name" value="ADP-RIBOSYLGLYCOHYDROLASE"/>
    <property type="match status" value="1"/>
</dbReference>
<reference evidence="4 5" key="1">
    <citation type="submission" date="2021-10" db="EMBL/GenBank/DDBJ databases">
        <authorList>
            <person name="Grouzdev D.S."/>
            <person name="Pantiukh K.S."/>
            <person name="Krutkina M.S."/>
        </authorList>
    </citation>
    <scope>NUCLEOTIDE SEQUENCE [LARGE SCALE GENOMIC DNA]</scope>
    <source>
        <strain evidence="4 5">Z-7514</strain>
    </source>
</reference>
<protein>
    <submittedName>
        <fullName evidence="4">ADP-ribosylglycohydrolase family protein</fullName>
    </submittedName>
</protein>
<dbReference type="GO" id="GO:0016787">
    <property type="term" value="F:hydrolase activity"/>
    <property type="evidence" value="ECO:0007669"/>
    <property type="project" value="UniProtKB-KW"/>
</dbReference>
<comment type="similarity">
    <text evidence="1">Belongs to the ADP-ribosylglycohydrolase family.</text>
</comment>
<dbReference type="InterPro" id="IPR005502">
    <property type="entry name" value="Ribosyl_crysJ1"/>
</dbReference>
<dbReference type="EMBL" id="JAJFAT010000013">
    <property type="protein sequence ID" value="MCC3145592.1"/>
    <property type="molecule type" value="Genomic_DNA"/>
</dbReference>
<name>A0AAW4X1B2_9FIRM</name>
<dbReference type="GO" id="GO:0046872">
    <property type="term" value="F:metal ion binding"/>
    <property type="evidence" value="ECO:0007669"/>
    <property type="project" value="UniProtKB-KW"/>
</dbReference>
<keyword evidence="5" id="KW-1185">Reference proteome</keyword>
<organism evidence="4 5">
    <name type="scientific">Halanaerobium polyolivorans</name>
    <dbReference type="NCBI Taxonomy" id="2886943"/>
    <lineage>
        <taxon>Bacteria</taxon>
        <taxon>Bacillati</taxon>
        <taxon>Bacillota</taxon>
        <taxon>Clostridia</taxon>
        <taxon>Halanaerobiales</taxon>
        <taxon>Halanaerobiaceae</taxon>
        <taxon>Halanaerobium</taxon>
    </lineage>
</organism>
<dbReference type="SUPFAM" id="SSF101478">
    <property type="entry name" value="ADP-ribosylglycohydrolase"/>
    <property type="match status" value="1"/>
</dbReference>
<keyword evidence="2" id="KW-0378">Hydrolase</keyword>
<feature type="binding site" evidence="3">
    <location>
        <position position="58"/>
    </location>
    <ligand>
        <name>Mg(2+)</name>
        <dbReference type="ChEBI" id="CHEBI:18420"/>
        <label>1</label>
    </ligand>
</feature>
<evidence type="ECO:0000256" key="1">
    <source>
        <dbReference type="ARBA" id="ARBA00010702"/>
    </source>
</evidence>
<sequence length="316" mass="35396">MSAELKEKLKAGIIAHLTADALGVPVEFKSREELKKDPVQNMRGYGTYYQPPGTWSDDSSLTLCLLGSLINGYDLQDQADKFISWLYDAYWTARGRTFDVGNTTRESISKLKAGQPPLAAGAGGERDNGNGALMRILPLAFYLLDADKEERFNKTKEVTSITHSHPRSILGCYIYIDFAIRIIEGAELQNAYQATVKHIKDFIQAEPYKVELKYYKRILAGNIKRYREAEIRSSGYVVDTLEAAFWVLLNSDSYSSAVLKAVNLGEDTDTVAAVTGGLAGIYYGYSDIPTDWLLKLARLDDVLELIDKYCEKRLRT</sequence>
<accession>A0AAW4X1B2</accession>
<dbReference type="InterPro" id="IPR036705">
    <property type="entry name" value="Ribosyl_crysJ1_sf"/>
</dbReference>
<feature type="binding site" evidence="3">
    <location>
        <position position="270"/>
    </location>
    <ligand>
        <name>Mg(2+)</name>
        <dbReference type="ChEBI" id="CHEBI:18420"/>
        <label>1</label>
    </ligand>
</feature>
<dbReference type="AlphaFoldDB" id="A0AAW4X1B2"/>
<dbReference type="InterPro" id="IPR050792">
    <property type="entry name" value="ADP-ribosylglycohydrolase"/>
</dbReference>
<feature type="binding site" evidence="3">
    <location>
        <position position="269"/>
    </location>
    <ligand>
        <name>Mg(2+)</name>
        <dbReference type="ChEBI" id="CHEBI:18420"/>
        <label>1</label>
    </ligand>
</feature>
<evidence type="ECO:0000256" key="3">
    <source>
        <dbReference type="PIRSR" id="PIRSR605502-1"/>
    </source>
</evidence>
<dbReference type="Gene3D" id="1.10.4080.10">
    <property type="entry name" value="ADP-ribosylation/Crystallin J1"/>
    <property type="match status" value="1"/>
</dbReference>
<evidence type="ECO:0000313" key="4">
    <source>
        <dbReference type="EMBL" id="MCC3145592.1"/>
    </source>
</evidence>
<feature type="binding site" evidence="3">
    <location>
        <position position="57"/>
    </location>
    <ligand>
        <name>Mg(2+)</name>
        <dbReference type="ChEBI" id="CHEBI:18420"/>
        <label>1</label>
    </ligand>
</feature>
<evidence type="ECO:0000313" key="5">
    <source>
        <dbReference type="Proteomes" id="UP001199296"/>
    </source>
</evidence>
<keyword evidence="3" id="KW-0479">Metal-binding</keyword>
<dbReference type="Proteomes" id="UP001199296">
    <property type="component" value="Unassembled WGS sequence"/>
</dbReference>
<keyword evidence="3" id="KW-0460">Magnesium</keyword>
<gene>
    <name evidence="4" type="ORF">LJ207_09675</name>
</gene>
<dbReference type="Pfam" id="PF03747">
    <property type="entry name" value="ADP_ribosyl_GH"/>
    <property type="match status" value="1"/>
</dbReference>
<proteinExistence type="inferred from homology"/>
<feature type="binding site" evidence="3">
    <location>
        <position position="267"/>
    </location>
    <ligand>
        <name>Mg(2+)</name>
        <dbReference type="ChEBI" id="CHEBI:18420"/>
        <label>1</label>
    </ligand>
</feature>